<comment type="caution">
    <text evidence="7">The sequence shown here is derived from an EMBL/GenBank/DDBJ whole genome shotgun (WGS) entry which is preliminary data.</text>
</comment>
<dbReference type="GeneID" id="39585501"/>
<protein>
    <recommendedName>
        <fullName evidence="6">AN1-type domain-containing protein</fullName>
    </recommendedName>
</protein>
<name>A0A427YBE8_9TREE</name>
<sequence>MSGSSTPSNREELMFLGTTCHQASCNLNDFLPFSCPACKLSFCQPHFLPSQHQCKAPLPASMVDRIAPSCPLCNEVVSYPPGGKLDPNEAVERHILSGTCTGMEGGEARKKAELKRRKEKGEVCFRRGCNKVLVVPMNCEACRRSFCPSHRTASSHSCGVTPNTSGTSTPQPQSRPSGNAKTAGSRLLQSLPSVAKPTAKPTTTGKLPSSSAPAHKPNPIAAVQAASPQLEARAAAAAAAMKRAGQDVKVPFVKTKQEKRANAETQSQIQALKARHDKGLLSKAEEVRYAELVGKRESGRRSGEKDKDCIIA</sequence>
<dbReference type="Pfam" id="PF01428">
    <property type="entry name" value="zf-AN1"/>
    <property type="match status" value="2"/>
</dbReference>
<dbReference type="InterPro" id="IPR000058">
    <property type="entry name" value="Znf_AN1"/>
</dbReference>
<dbReference type="Proteomes" id="UP000279236">
    <property type="component" value="Unassembled WGS sequence"/>
</dbReference>
<dbReference type="SMART" id="SM00154">
    <property type="entry name" value="ZnF_AN1"/>
    <property type="match status" value="2"/>
</dbReference>
<keyword evidence="8" id="KW-1185">Reference proteome</keyword>
<dbReference type="AlphaFoldDB" id="A0A427YBE8"/>
<accession>A0A427YBE8</accession>
<evidence type="ECO:0000256" key="1">
    <source>
        <dbReference type="ARBA" id="ARBA00022723"/>
    </source>
</evidence>
<proteinExistence type="predicted"/>
<evidence type="ECO:0000256" key="3">
    <source>
        <dbReference type="ARBA" id="ARBA00022771"/>
    </source>
</evidence>
<evidence type="ECO:0000256" key="4">
    <source>
        <dbReference type="ARBA" id="ARBA00022833"/>
    </source>
</evidence>
<evidence type="ECO:0000256" key="2">
    <source>
        <dbReference type="ARBA" id="ARBA00022737"/>
    </source>
</evidence>
<feature type="compositionally biased region" description="Low complexity" evidence="5">
    <location>
        <begin position="195"/>
        <end position="204"/>
    </location>
</feature>
<keyword evidence="2" id="KW-0677">Repeat</keyword>
<feature type="region of interest" description="Disordered" evidence="5">
    <location>
        <begin position="150"/>
        <end position="217"/>
    </location>
</feature>
<dbReference type="SUPFAM" id="SSF118310">
    <property type="entry name" value="AN1-like Zinc finger"/>
    <property type="match status" value="2"/>
</dbReference>
<gene>
    <name evidence="7" type="ORF">EHS24_000958</name>
</gene>
<feature type="domain" description="AN1-type" evidence="6">
    <location>
        <begin position="20"/>
        <end position="59"/>
    </location>
</feature>
<dbReference type="InterPro" id="IPR035896">
    <property type="entry name" value="AN1-like_Znf"/>
</dbReference>
<dbReference type="GO" id="GO:0005737">
    <property type="term" value="C:cytoplasm"/>
    <property type="evidence" value="ECO:0007669"/>
    <property type="project" value="TreeGrafter"/>
</dbReference>
<dbReference type="PANTHER" id="PTHR14677">
    <property type="entry name" value="ARSENITE INDUCUBLE RNA ASSOCIATED PROTEIN AIP-1-RELATED"/>
    <property type="match status" value="1"/>
</dbReference>
<evidence type="ECO:0000256" key="5">
    <source>
        <dbReference type="SAM" id="MobiDB-lite"/>
    </source>
</evidence>
<organism evidence="7 8">
    <name type="scientific">Apiotrichum porosum</name>
    <dbReference type="NCBI Taxonomy" id="105984"/>
    <lineage>
        <taxon>Eukaryota</taxon>
        <taxon>Fungi</taxon>
        <taxon>Dikarya</taxon>
        <taxon>Basidiomycota</taxon>
        <taxon>Agaricomycotina</taxon>
        <taxon>Tremellomycetes</taxon>
        <taxon>Trichosporonales</taxon>
        <taxon>Trichosporonaceae</taxon>
        <taxon>Apiotrichum</taxon>
    </lineage>
</organism>
<dbReference type="STRING" id="105984.A0A427YBE8"/>
<dbReference type="EMBL" id="RSCE01000001">
    <property type="protein sequence ID" value="RSH88413.1"/>
    <property type="molecule type" value="Genomic_DNA"/>
</dbReference>
<dbReference type="InterPro" id="IPR057357">
    <property type="entry name" value="Znf-C2H2_ZFAND2A/B"/>
</dbReference>
<feature type="domain" description="AN1-type" evidence="6">
    <location>
        <begin position="124"/>
        <end position="163"/>
    </location>
</feature>
<dbReference type="GO" id="GO:0008270">
    <property type="term" value="F:zinc ion binding"/>
    <property type="evidence" value="ECO:0007669"/>
    <property type="project" value="UniProtKB-KW"/>
</dbReference>
<evidence type="ECO:0000259" key="6">
    <source>
        <dbReference type="SMART" id="SM00154"/>
    </source>
</evidence>
<keyword evidence="3" id="KW-0863">Zinc-finger</keyword>
<feature type="compositionally biased region" description="Polar residues" evidence="5">
    <location>
        <begin position="151"/>
        <end position="192"/>
    </location>
</feature>
<evidence type="ECO:0000313" key="8">
    <source>
        <dbReference type="Proteomes" id="UP000279236"/>
    </source>
</evidence>
<reference evidence="7 8" key="1">
    <citation type="submission" date="2018-11" db="EMBL/GenBank/DDBJ databases">
        <title>Genome sequence of Apiotrichum porosum DSM 27194.</title>
        <authorList>
            <person name="Aliyu H."/>
            <person name="Gorte O."/>
            <person name="Ochsenreither K."/>
        </authorList>
    </citation>
    <scope>NUCLEOTIDE SEQUENCE [LARGE SCALE GENOMIC DNA]</scope>
    <source>
        <strain evidence="7 8">DSM 27194</strain>
    </source>
</reference>
<dbReference type="PANTHER" id="PTHR14677:SF40">
    <property type="entry name" value="CDC48-ASSOCIATED UBIQUITIN-LIKE_ZINC FINGER PROTEIN 1"/>
    <property type="match status" value="1"/>
</dbReference>
<dbReference type="RefSeq" id="XP_028480621.1">
    <property type="nucleotide sequence ID" value="XM_028616764.1"/>
</dbReference>
<dbReference type="Pfam" id="PF25403">
    <property type="entry name" value="zf-C2H2_ZFAND2"/>
    <property type="match status" value="1"/>
</dbReference>
<evidence type="ECO:0000313" key="7">
    <source>
        <dbReference type="EMBL" id="RSH88413.1"/>
    </source>
</evidence>
<dbReference type="Gene3D" id="4.10.1110.10">
    <property type="entry name" value="AN1-like Zinc finger"/>
    <property type="match status" value="2"/>
</dbReference>
<keyword evidence="1" id="KW-0479">Metal-binding</keyword>
<keyword evidence="4" id="KW-0862">Zinc</keyword>
<dbReference type="OrthoDB" id="431929at2759"/>